<reference evidence="1 2" key="1">
    <citation type="journal article" date="2016" name="Sci. Rep.">
        <title>The Dendrobium catenatum Lindl. genome sequence provides insights into polysaccharide synthase, floral development and adaptive evolution.</title>
        <authorList>
            <person name="Zhang G.Q."/>
            <person name="Xu Q."/>
            <person name="Bian C."/>
            <person name="Tsai W.C."/>
            <person name="Yeh C.M."/>
            <person name="Liu K.W."/>
            <person name="Yoshida K."/>
            <person name="Zhang L.S."/>
            <person name="Chang S.B."/>
            <person name="Chen F."/>
            <person name="Shi Y."/>
            <person name="Su Y.Y."/>
            <person name="Zhang Y.Q."/>
            <person name="Chen L.J."/>
            <person name="Yin Y."/>
            <person name="Lin M."/>
            <person name="Huang H."/>
            <person name="Deng H."/>
            <person name="Wang Z.W."/>
            <person name="Zhu S.L."/>
            <person name="Zhao X."/>
            <person name="Deng C."/>
            <person name="Niu S.C."/>
            <person name="Huang J."/>
            <person name="Wang M."/>
            <person name="Liu G.H."/>
            <person name="Yang H.J."/>
            <person name="Xiao X.J."/>
            <person name="Hsiao Y.Y."/>
            <person name="Wu W.L."/>
            <person name="Chen Y.Y."/>
            <person name="Mitsuda N."/>
            <person name="Ohme-Takagi M."/>
            <person name="Luo Y.B."/>
            <person name="Van de Peer Y."/>
            <person name="Liu Z.J."/>
        </authorList>
    </citation>
    <scope>NUCLEOTIDE SEQUENCE [LARGE SCALE GENOMIC DNA]</scope>
    <source>
        <tissue evidence="1">The whole plant</tissue>
    </source>
</reference>
<evidence type="ECO:0000313" key="1">
    <source>
        <dbReference type="EMBL" id="PKU78574.1"/>
    </source>
</evidence>
<keyword evidence="2" id="KW-1185">Reference proteome</keyword>
<gene>
    <name evidence="1" type="ORF">MA16_Dca011131</name>
</gene>
<reference evidence="1 2" key="2">
    <citation type="journal article" date="2017" name="Nature">
        <title>The Apostasia genome and the evolution of orchids.</title>
        <authorList>
            <person name="Zhang G.Q."/>
            <person name="Liu K.W."/>
            <person name="Li Z."/>
            <person name="Lohaus R."/>
            <person name="Hsiao Y.Y."/>
            <person name="Niu S.C."/>
            <person name="Wang J.Y."/>
            <person name="Lin Y.C."/>
            <person name="Xu Q."/>
            <person name="Chen L.J."/>
            <person name="Yoshida K."/>
            <person name="Fujiwara S."/>
            <person name="Wang Z.W."/>
            <person name="Zhang Y.Q."/>
            <person name="Mitsuda N."/>
            <person name="Wang M."/>
            <person name="Liu G.H."/>
            <person name="Pecoraro L."/>
            <person name="Huang H.X."/>
            <person name="Xiao X.J."/>
            <person name="Lin M."/>
            <person name="Wu X.Y."/>
            <person name="Wu W.L."/>
            <person name="Chen Y.Y."/>
            <person name="Chang S.B."/>
            <person name="Sakamoto S."/>
            <person name="Ohme-Takagi M."/>
            <person name="Yagi M."/>
            <person name="Zeng S.J."/>
            <person name="Shen C.Y."/>
            <person name="Yeh C.M."/>
            <person name="Luo Y.B."/>
            <person name="Tsai W.C."/>
            <person name="Van de Peer Y."/>
            <person name="Liu Z.J."/>
        </authorList>
    </citation>
    <scope>NUCLEOTIDE SEQUENCE [LARGE SCALE GENOMIC DNA]</scope>
    <source>
        <tissue evidence="1">The whole plant</tissue>
    </source>
</reference>
<protein>
    <submittedName>
        <fullName evidence="1">Uncharacterized protein</fullName>
    </submittedName>
</protein>
<organism evidence="1 2">
    <name type="scientific">Dendrobium catenatum</name>
    <dbReference type="NCBI Taxonomy" id="906689"/>
    <lineage>
        <taxon>Eukaryota</taxon>
        <taxon>Viridiplantae</taxon>
        <taxon>Streptophyta</taxon>
        <taxon>Embryophyta</taxon>
        <taxon>Tracheophyta</taxon>
        <taxon>Spermatophyta</taxon>
        <taxon>Magnoliopsida</taxon>
        <taxon>Liliopsida</taxon>
        <taxon>Asparagales</taxon>
        <taxon>Orchidaceae</taxon>
        <taxon>Epidendroideae</taxon>
        <taxon>Malaxideae</taxon>
        <taxon>Dendrobiinae</taxon>
        <taxon>Dendrobium</taxon>
    </lineage>
</organism>
<dbReference type="Proteomes" id="UP000233837">
    <property type="component" value="Unassembled WGS sequence"/>
</dbReference>
<dbReference type="EMBL" id="KZ502448">
    <property type="protein sequence ID" value="PKU78574.1"/>
    <property type="molecule type" value="Genomic_DNA"/>
</dbReference>
<evidence type="ECO:0000313" key="2">
    <source>
        <dbReference type="Proteomes" id="UP000233837"/>
    </source>
</evidence>
<dbReference type="AlphaFoldDB" id="A0A2I0WSE4"/>
<proteinExistence type="predicted"/>
<accession>A0A2I0WSE4</accession>
<sequence length="71" mass="7729">MVEASAICEWEISPARFSAPPLVQELGDFSPPGFLTVEASAICDWPISSNQRKIVLSTALNSSWPIPIVQE</sequence>
<name>A0A2I0WSE4_9ASPA</name>